<dbReference type="SMART" id="SM00516">
    <property type="entry name" value="SEC14"/>
    <property type="match status" value="2"/>
</dbReference>
<dbReference type="PANTHER" id="PTHR10174">
    <property type="entry name" value="ALPHA-TOCOPHEROL TRANSFER PROTEIN-RELATED"/>
    <property type="match status" value="1"/>
</dbReference>
<dbReference type="AlphaFoldDB" id="A0A2H1UZW6"/>
<dbReference type="SUPFAM" id="SSF46938">
    <property type="entry name" value="CRAL/TRIO N-terminal domain"/>
    <property type="match status" value="2"/>
</dbReference>
<name>A0A2H1UZW6_SPOFR</name>
<dbReference type="CDD" id="cd00170">
    <property type="entry name" value="SEC14"/>
    <property type="match status" value="2"/>
</dbReference>
<organism evidence="2">
    <name type="scientific">Spodoptera frugiperda</name>
    <name type="common">Fall armyworm</name>
    <dbReference type="NCBI Taxonomy" id="7108"/>
    <lineage>
        <taxon>Eukaryota</taxon>
        <taxon>Metazoa</taxon>
        <taxon>Ecdysozoa</taxon>
        <taxon>Arthropoda</taxon>
        <taxon>Hexapoda</taxon>
        <taxon>Insecta</taxon>
        <taxon>Pterygota</taxon>
        <taxon>Neoptera</taxon>
        <taxon>Endopterygota</taxon>
        <taxon>Lepidoptera</taxon>
        <taxon>Glossata</taxon>
        <taxon>Ditrysia</taxon>
        <taxon>Noctuoidea</taxon>
        <taxon>Noctuidae</taxon>
        <taxon>Amphipyrinae</taxon>
        <taxon>Spodoptera</taxon>
    </lineage>
</organism>
<dbReference type="InterPro" id="IPR036273">
    <property type="entry name" value="CRAL/TRIO_N_dom_sf"/>
</dbReference>
<evidence type="ECO:0000259" key="1">
    <source>
        <dbReference type="PROSITE" id="PS50191"/>
    </source>
</evidence>
<dbReference type="InterPro" id="IPR001251">
    <property type="entry name" value="CRAL-TRIO_dom"/>
</dbReference>
<feature type="domain" description="CRAL-TRIO" evidence="1">
    <location>
        <begin position="468"/>
        <end position="572"/>
    </location>
</feature>
<feature type="domain" description="CRAL-TRIO" evidence="1">
    <location>
        <begin position="138"/>
        <end position="258"/>
    </location>
</feature>
<proteinExistence type="predicted"/>
<dbReference type="PRINTS" id="PR00180">
    <property type="entry name" value="CRETINALDHBP"/>
</dbReference>
<gene>
    <name evidence="2" type="ORF">SFRICE_017914</name>
</gene>
<dbReference type="InterPro" id="IPR036865">
    <property type="entry name" value="CRAL-TRIO_dom_sf"/>
</dbReference>
<dbReference type="EMBL" id="ODYU01000041">
    <property type="protein sequence ID" value="SOQ34143.1"/>
    <property type="molecule type" value="Genomic_DNA"/>
</dbReference>
<evidence type="ECO:0000313" key="2">
    <source>
        <dbReference type="EMBL" id="SOQ34143.1"/>
    </source>
</evidence>
<dbReference type="Gene3D" id="1.20.5.1200">
    <property type="entry name" value="Alpha-tocopherol transfer"/>
    <property type="match status" value="1"/>
</dbReference>
<dbReference type="PROSITE" id="PS50191">
    <property type="entry name" value="CRAL_TRIO"/>
    <property type="match status" value="2"/>
</dbReference>
<dbReference type="PANTHER" id="PTHR10174:SF222">
    <property type="entry name" value="GH10083P-RELATED"/>
    <property type="match status" value="1"/>
</dbReference>
<dbReference type="GO" id="GO:0016020">
    <property type="term" value="C:membrane"/>
    <property type="evidence" value="ECO:0007669"/>
    <property type="project" value="TreeGrafter"/>
</dbReference>
<dbReference type="SUPFAM" id="SSF52087">
    <property type="entry name" value="CRAL/TRIO domain"/>
    <property type="match status" value="2"/>
</dbReference>
<dbReference type="GO" id="GO:1902936">
    <property type="term" value="F:phosphatidylinositol bisphosphate binding"/>
    <property type="evidence" value="ECO:0007669"/>
    <property type="project" value="TreeGrafter"/>
</dbReference>
<protein>
    <submittedName>
        <fullName evidence="2">SFRICE_017914</fullName>
    </submittedName>
</protein>
<accession>A0A2H1UZW6</accession>
<dbReference type="Pfam" id="PF00650">
    <property type="entry name" value="CRAL_TRIO"/>
    <property type="match status" value="2"/>
</dbReference>
<reference evidence="2" key="1">
    <citation type="submission" date="2016-07" db="EMBL/GenBank/DDBJ databases">
        <authorList>
            <person name="Bretaudeau A."/>
        </authorList>
    </citation>
    <scope>NUCLEOTIDE SEQUENCE</scope>
    <source>
        <strain evidence="2">Rice</strain>
        <tissue evidence="2">Whole body</tissue>
    </source>
</reference>
<dbReference type="Gene3D" id="3.40.525.10">
    <property type="entry name" value="CRAL-TRIO lipid binding domain"/>
    <property type="match status" value="2"/>
</dbReference>
<sequence>MESIESSLLNITPEIVRNIRKIYNLDDPKRLEEAIDILEDWIQKQPHIVKKDFSRRYLEVSIISSKGSVEKAKKQIDRLCTFKTLIPKLFSKYNLKTELHTVLEKSWHIPLPRLTEDYYRIILIKGFSSDYTPEEILQYFQAIVILTEYLRAYEYVNGFTIIVDYRGLNLLQLVTRMSTADVQQFINALIEGYGARLKNIHIITESTAINLLVATAKQFIKEKIIKKLQIVRTLEELHDFIPKDLLPEEYGGKEKSYEKIHADWVEELSSEKHIEYLKMMSKACTDESKRPIAKFNEEYMGMPGSFRNLIRVLKMGDFGSNIVLQRPPGTEEAIRKIHNLDKPGRLEEAINILHDWIQKQHHLTKKDFSKDYLEKTLISCKGSVEKAKKQIDRLCTFKTLMPRFFTCTDAKDLAYVSENAWMIPLPKLTPNFYRILLIKFRIKHLTAETIMDYFRYTVVVSEYIKANDYVNGFIIVDDYRETNLLDVITKINPVDLQQYMSILMEGYGARIKGVHMLSDSKAVELIIKLMKQFVSEKIAKRMHVQKSLEDLHKHVPKDILPIEYGGSERSIVQIHDELVEAISSKKHIEYMEMMNKACTDESKRVAAKFNEEYLGMAGSFRNMSVD</sequence>